<dbReference type="EMBL" id="FOTQ01000010">
    <property type="protein sequence ID" value="SFM59695.1"/>
    <property type="molecule type" value="Genomic_DNA"/>
</dbReference>
<organism evidence="2 3">
    <name type="scientific">Shimia aestuarii</name>
    <dbReference type="NCBI Taxonomy" id="254406"/>
    <lineage>
        <taxon>Bacteria</taxon>
        <taxon>Pseudomonadati</taxon>
        <taxon>Pseudomonadota</taxon>
        <taxon>Alphaproteobacteria</taxon>
        <taxon>Rhodobacterales</taxon>
        <taxon>Roseobacteraceae</taxon>
    </lineage>
</organism>
<name>A0A1I4S5B2_9RHOB</name>
<accession>A0A1I4S5B2</accession>
<gene>
    <name evidence="2" type="ORF">SAMN04488042_1109</name>
</gene>
<reference evidence="2 3" key="1">
    <citation type="submission" date="2016-10" db="EMBL/GenBank/DDBJ databases">
        <authorList>
            <person name="de Groot N.N."/>
        </authorList>
    </citation>
    <scope>NUCLEOTIDE SEQUENCE [LARGE SCALE GENOMIC DNA]</scope>
    <source>
        <strain evidence="2 3">DSM 15283</strain>
    </source>
</reference>
<evidence type="ECO:0000313" key="2">
    <source>
        <dbReference type="EMBL" id="SFM59695.1"/>
    </source>
</evidence>
<keyword evidence="1" id="KW-0812">Transmembrane</keyword>
<feature type="transmembrane region" description="Helical" evidence="1">
    <location>
        <begin position="6"/>
        <end position="28"/>
    </location>
</feature>
<dbReference type="AlphaFoldDB" id="A0A1I4S5B2"/>
<dbReference type="Proteomes" id="UP000199144">
    <property type="component" value="Unassembled WGS sequence"/>
</dbReference>
<protein>
    <submittedName>
        <fullName evidence="2">Uncharacterized protein</fullName>
    </submittedName>
</protein>
<evidence type="ECO:0000256" key="1">
    <source>
        <dbReference type="SAM" id="Phobius"/>
    </source>
</evidence>
<keyword evidence="1" id="KW-1133">Transmembrane helix</keyword>
<sequence length="218" mass="24333">MSFLQNILFLALTLSLSWFVTFAVARILHRRDPGPVLSLNRECDSGIVAGLRDLLRAQPTECEPGVFQSRPSIGMRVIAPLCALLFLALTDMTPVLNATGVEALGLGTIVKTVICLGFGYLWYMLLFQQRVAWGHGYITAYGLNLTWQCRRLEGLTDIKPQASKPVLVMSFEDQAPLCIPKYLAHRTRFLQDMQEIAHDNANNGAIVPWTLLRAQKSM</sequence>
<dbReference type="RefSeq" id="WP_093095869.1">
    <property type="nucleotide sequence ID" value="NZ_FOTQ01000010.1"/>
</dbReference>
<dbReference type="OrthoDB" id="7837687at2"/>
<feature type="transmembrane region" description="Helical" evidence="1">
    <location>
        <begin position="77"/>
        <end position="97"/>
    </location>
</feature>
<feature type="transmembrane region" description="Helical" evidence="1">
    <location>
        <begin position="103"/>
        <end position="123"/>
    </location>
</feature>
<evidence type="ECO:0000313" key="3">
    <source>
        <dbReference type="Proteomes" id="UP000199144"/>
    </source>
</evidence>
<keyword evidence="1" id="KW-0472">Membrane</keyword>
<keyword evidence="3" id="KW-1185">Reference proteome</keyword>
<proteinExistence type="predicted"/>